<gene>
    <name evidence="9" type="ORF">GLUCOINTEAF2_0203299</name>
</gene>
<proteinExistence type="inferred from homology"/>
<dbReference type="PANTHER" id="PTHR10629:SF52">
    <property type="entry name" value="DNA (CYTOSINE-5)-METHYLTRANSFERASE 1"/>
    <property type="match status" value="1"/>
</dbReference>
<reference evidence="9 10" key="1">
    <citation type="submission" date="2015-07" db="EMBL/GenBank/DDBJ databases">
        <title>Draft Genome Sequence of Komagataeibacter intermedius Strain AF2, Isolated from Kombucha Tea.</title>
        <authorList>
            <person name="Santos R.A."/>
            <person name="Berretta A.A."/>
            <person name="Barud H.S."/>
            <person name="Ribeiro S.J."/>
            <person name="Gonzalez-Garcia L.N."/>
            <person name="Zucchi T.D."/>
            <person name="Goldman G.H."/>
            <person name="Riano-Pachon D.M."/>
        </authorList>
    </citation>
    <scope>NUCLEOTIDE SEQUENCE [LARGE SCALE GENOMIC DNA]</scope>
    <source>
        <strain evidence="9 10">AF2</strain>
        <plasmid evidence="9">unnamed 1</plasmid>
    </source>
</reference>
<evidence type="ECO:0000256" key="8">
    <source>
        <dbReference type="RuleBase" id="RU000416"/>
    </source>
</evidence>
<evidence type="ECO:0000256" key="3">
    <source>
        <dbReference type="ARBA" id="ARBA00022679"/>
    </source>
</evidence>
<dbReference type="InterPro" id="IPR029063">
    <property type="entry name" value="SAM-dependent_MTases_sf"/>
</dbReference>
<protein>
    <recommendedName>
        <fullName evidence="1">DNA (cytosine-5-)-methyltransferase</fullName>
        <ecNumber evidence="1">2.1.1.37</ecNumber>
    </recommendedName>
</protein>
<accession>A0A0N0MDS1</accession>
<keyword evidence="4 7" id="KW-0949">S-adenosyl-L-methionine</keyword>
<dbReference type="Proteomes" id="UP000031553">
    <property type="component" value="Unassembled WGS sequence"/>
</dbReference>
<dbReference type="OrthoDB" id="9813719at2"/>
<evidence type="ECO:0000256" key="5">
    <source>
        <dbReference type="ARBA" id="ARBA00022747"/>
    </source>
</evidence>
<comment type="similarity">
    <text evidence="7 8">Belongs to the class I-like SAM-binding methyltransferase superfamily. C5-methyltransferase family.</text>
</comment>
<dbReference type="NCBIfam" id="TIGR00675">
    <property type="entry name" value="dcm"/>
    <property type="match status" value="1"/>
</dbReference>
<evidence type="ECO:0000256" key="4">
    <source>
        <dbReference type="ARBA" id="ARBA00022691"/>
    </source>
</evidence>
<evidence type="ECO:0000256" key="7">
    <source>
        <dbReference type="PROSITE-ProRule" id="PRU01016"/>
    </source>
</evidence>
<dbReference type="RefSeq" id="WP_082084744.1">
    <property type="nucleotide sequence ID" value="NZ_JUFX02000232.1"/>
</dbReference>
<keyword evidence="3 7" id="KW-0808">Transferase</keyword>
<dbReference type="EMBL" id="JUFX02000232">
    <property type="protein sequence ID" value="KPH85616.1"/>
    <property type="molecule type" value="Genomic_DNA"/>
</dbReference>
<sequence>MKPRHNMTVMDLFCGAGGLSEGFRQAGFHVLAGQDYDDRAGETFAATHSEAKFIGGPIQNVTAQKLLKAAGVKKGEIDVMVGGPPCQGYSVYNHQRGINDPRAGLFREYLRIVEGIQPRWLVMENVTGIMSIAGGGIVHEIFEGMKSLGYRVDMKVLRAEEYGVPQERRRVFFIATRTDAPILFPEPTHGPGLRPFVNIWDAISDLPKLENGDRAEPRPYRTRPQNSYQALLRGDCTIVQNHSASRLSNINVERMRHIPAGGSWRDIPIDLLPAGMKLAKRSDHTKRYGRPRKTDLSCTVLTKCDVHWGAYIHPVQDRSFTVREAARLQSFPDLFTFKGNITEQFVQVGNAVPPLLGKSVAEALLIADTTEMASKQMKINSRKELSIAV</sequence>
<keyword evidence="9" id="KW-0614">Plasmid</keyword>
<dbReference type="InterPro" id="IPR001525">
    <property type="entry name" value="C5_MeTfrase"/>
</dbReference>
<dbReference type="Gene3D" id="3.90.120.10">
    <property type="entry name" value="DNA Methylase, subunit A, domain 2"/>
    <property type="match status" value="2"/>
</dbReference>
<keyword evidence="5" id="KW-0680">Restriction system</keyword>
<keyword evidence="2 7" id="KW-0489">Methyltransferase</keyword>
<dbReference type="GO" id="GO:0009307">
    <property type="term" value="P:DNA restriction-modification system"/>
    <property type="evidence" value="ECO:0007669"/>
    <property type="project" value="UniProtKB-KW"/>
</dbReference>
<dbReference type="Pfam" id="PF00145">
    <property type="entry name" value="DNA_methylase"/>
    <property type="match status" value="1"/>
</dbReference>
<dbReference type="PROSITE" id="PS51679">
    <property type="entry name" value="SAM_MT_C5"/>
    <property type="match status" value="1"/>
</dbReference>
<dbReference type="GO" id="GO:0003677">
    <property type="term" value="F:DNA binding"/>
    <property type="evidence" value="ECO:0007669"/>
    <property type="project" value="TreeGrafter"/>
</dbReference>
<evidence type="ECO:0000256" key="2">
    <source>
        <dbReference type="ARBA" id="ARBA00022603"/>
    </source>
</evidence>
<dbReference type="Gene3D" id="3.40.50.150">
    <property type="entry name" value="Vaccinia Virus protein VP39"/>
    <property type="match status" value="1"/>
</dbReference>
<dbReference type="AlphaFoldDB" id="A0A0N0MDS1"/>
<evidence type="ECO:0000313" key="10">
    <source>
        <dbReference type="Proteomes" id="UP000031553"/>
    </source>
</evidence>
<dbReference type="PANTHER" id="PTHR10629">
    <property type="entry name" value="CYTOSINE-SPECIFIC METHYLTRANSFERASE"/>
    <property type="match status" value="1"/>
</dbReference>
<evidence type="ECO:0000256" key="6">
    <source>
        <dbReference type="ARBA" id="ARBA00047422"/>
    </source>
</evidence>
<geneLocation type="plasmid" evidence="9">
    <name>unnamed 1</name>
</geneLocation>
<name>A0A0N0MDS1_9PROT</name>
<dbReference type="PRINTS" id="PR00105">
    <property type="entry name" value="C5METTRFRASE"/>
</dbReference>
<dbReference type="InterPro" id="IPR050390">
    <property type="entry name" value="C5-Methyltransferase"/>
</dbReference>
<comment type="caution">
    <text evidence="9">The sequence shown here is derived from an EMBL/GenBank/DDBJ whole genome shotgun (WGS) entry which is preliminary data.</text>
</comment>
<organism evidence="9 10">
    <name type="scientific">Komagataeibacter intermedius AF2</name>
    <dbReference type="NCBI Taxonomy" id="1458464"/>
    <lineage>
        <taxon>Bacteria</taxon>
        <taxon>Pseudomonadati</taxon>
        <taxon>Pseudomonadota</taxon>
        <taxon>Alphaproteobacteria</taxon>
        <taxon>Acetobacterales</taxon>
        <taxon>Acetobacteraceae</taxon>
        <taxon>Komagataeibacter</taxon>
    </lineage>
</organism>
<dbReference type="GO" id="GO:0032259">
    <property type="term" value="P:methylation"/>
    <property type="evidence" value="ECO:0007669"/>
    <property type="project" value="UniProtKB-KW"/>
</dbReference>
<dbReference type="REBASE" id="135037">
    <property type="entry name" value="M.KinAF2ORF203299P"/>
</dbReference>
<dbReference type="SUPFAM" id="SSF53335">
    <property type="entry name" value="S-adenosyl-L-methionine-dependent methyltransferases"/>
    <property type="match status" value="1"/>
</dbReference>
<dbReference type="EC" id="2.1.1.37" evidence="1"/>
<comment type="catalytic activity">
    <reaction evidence="6">
        <text>a 2'-deoxycytidine in DNA + S-adenosyl-L-methionine = a 5-methyl-2'-deoxycytidine in DNA + S-adenosyl-L-homocysteine + H(+)</text>
        <dbReference type="Rhea" id="RHEA:13681"/>
        <dbReference type="Rhea" id="RHEA-COMP:11369"/>
        <dbReference type="Rhea" id="RHEA-COMP:11370"/>
        <dbReference type="ChEBI" id="CHEBI:15378"/>
        <dbReference type="ChEBI" id="CHEBI:57856"/>
        <dbReference type="ChEBI" id="CHEBI:59789"/>
        <dbReference type="ChEBI" id="CHEBI:85452"/>
        <dbReference type="ChEBI" id="CHEBI:85454"/>
        <dbReference type="EC" id="2.1.1.37"/>
    </reaction>
</comment>
<dbReference type="GO" id="GO:0003886">
    <property type="term" value="F:DNA (cytosine-5-)-methyltransferase activity"/>
    <property type="evidence" value="ECO:0007669"/>
    <property type="project" value="UniProtKB-EC"/>
</dbReference>
<dbReference type="GO" id="GO:0044027">
    <property type="term" value="P:negative regulation of gene expression via chromosomal CpG island methylation"/>
    <property type="evidence" value="ECO:0007669"/>
    <property type="project" value="TreeGrafter"/>
</dbReference>
<evidence type="ECO:0000313" key="9">
    <source>
        <dbReference type="EMBL" id="KPH85616.1"/>
    </source>
</evidence>
<evidence type="ECO:0000256" key="1">
    <source>
        <dbReference type="ARBA" id="ARBA00011975"/>
    </source>
</evidence>
<feature type="active site" evidence="7">
    <location>
        <position position="86"/>
    </location>
</feature>